<sequence length="1138" mass="129846">MSDDQALKHIMDRDEKYVREHMRGYLKEKNPDRLALIQLCAATQGCVPLVHPFLKTNSPKLNSELLAVAIYNQHIPLVDLILSLYQKTNQLPLALQFTQLFGPEHYPFSLFIEKVEPEKVEKVELSDHQLHVDEFVEPLNDVADNVNINESAILQPPAKNASSNSLNPILDGNSERSNTSENSKTSKKSIFDIFKSLKLSTPIRNEINNVNSIFEPLNQNSVLFLGDTIVNTSDSKIKFFFYKALPTRRKVVEVRAMSARVALEIGIGSLHITVVNKTIYTLTSTYPIPSEDICLFFSSEFFEIGSVKIPNPPDAESALIWFEMSPFSALSVSNVTSVPTHDTYENFVDFNYPKVLERHLPPPLMSHISVLLLSLSKVPNDELFDTVISKLSADCVEQQIKMTNQFCLRQCAFQHLPREFERLKSCCNEIDESVFRALVSSPFTRSHRKILQMLPIKEFSRTPIGAIDDIAGINAALKMAPAPCHIINDISLIETALKKKSIAALEVLCRRKPVGVDITDTVFDHRVEHNESDSNANKYSTKILEAFLESTLQASQIISKVVKYPFDYFTVNLTATTNPEAVAYMLENGAKCGRLNSFNESCNEIIYKHHPTCVDQMEDGGRPLHKAVQEGNWRFVEWLLEHGADATKRDLTNKKAIEYIEQTEDNKSCFLLLEEKSHEMSIGEKTEVYVEGVDILVVPNSHCVVVSKVNSKMHVSVTGKDLFELKSDYESVLGSGDTLLIVRKDSMKVVDVVSKSEKDLPKNYFINQQNSVICGNTCYCALPGLDHKETYELWKSELSTSFMMKRVVYDFGRIDYITSDDDIVVVVCNIFRYDNNGRKYVSFSPHDSNDINTIHVEIVREDSVIPIPIEVSPSALEWESSEIESVCLSDNLLFFFVKDAKSSKPHFVIDFVTKQLVGLPQQFEVVHNGACIFNKSGVYCENNFINVFDLTQVLFSTMQRLLGKFMRSDVHDYVMNNGIDFFKFSGDVLRCRIPQIFEKVNTQSKSLYVSLTKDEMEAFLLYIYTGNPSFPVRDFVVVDRRQLLYRAKVKLESQFRVKIEIFETFERVVEDFENMKDSKVMCEVSTRNGTINVQKEWFNFLFKTIDKKCMEKNSSLEEVAEQWNHLNSKVWFKYICLF</sequence>
<proteinExistence type="predicted"/>
<dbReference type="Gene3D" id="1.25.40.20">
    <property type="entry name" value="Ankyrin repeat-containing domain"/>
    <property type="match status" value="1"/>
</dbReference>
<keyword evidence="4" id="KW-1185">Reference proteome</keyword>
<dbReference type="Pfam" id="PF00023">
    <property type="entry name" value="Ank"/>
    <property type="match status" value="1"/>
</dbReference>
<feature type="repeat" description="ANK" evidence="1">
    <location>
        <begin position="619"/>
        <end position="651"/>
    </location>
</feature>
<dbReference type="RefSeq" id="XP_004186061.1">
    <property type="nucleotide sequence ID" value="XM_004186013.1"/>
</dbReference>
<dbReference type="OMA" id="KCVINSM"/>
<name>A0A0A1TYW2_ENTIV</name>
<dbReference type="InterPro" id="IPR036770">
    <property type="entry name" value="Ankyrin_rpt-contain_sf"/>
</dbReference>
<dbReference type="PROSITE" id="PS50088">
    <property type="entry name" value="ANK_REPEAT"/>
    <property type="match status" value="1"/>
</dbReference>
<dbReference type="VEuPathDB" id="AmoebaDB:EIN_306410"/>
<keyword evidence="1" id="KW-0040">ANK repeat</keyword>
<dbReference type="AlphaFoldDB" id="A0A0A1TYW2"/>
<protein>
    <submittedName>
        <fullName evidence="3">Uncharacterized protein</fullName>
    </submittedName>
</protein>
<dbReference type="SUPFAM" id="SSF48403">
    <property type="entry name" value="Ankyrin repeat"/>
    <property type="match status" value="1"/>
</dbReference>
<evidence type="ECO:0000313" key="3">
    <source>
        <dbReference type="EMBL" id="ELP86715.1"/>
    </source>
</evidence>
<accession>A0A0A1TYW2</accession>
<evidence type="ECO:0000256" key="2">
    <source>
        <dbReference type="SAM" id="MobiDB-lite"/>
    </source>
</evidence>
<evidence type="ECO:0000256" key="1">
    <source>
        <dbReference type="PROSITE-ProRule" id="PRU00023"/>
    </source>
</evidence>
<dbReference type="OrthoDB" id="539213at2759"/>
<dbReference type="KEGG" id="eiv:EIN_306410"/>
<organism evidence="3 4">
    <name type="scientific">Entamoeba invadens IP1</name>
    <dbReference type="NCBI Taxonomy" id="370355"/>
    <lineage>
        <taxon>Eukaryota</taxon>
        <taxon>Amoebozoa</taxon>
        <taxon>Evosea</taxon>
        <taxon>Archamoebae</taxon>
        <taxon>Mastigamoebida</taxon>
        <taxon>Entamoebidae</taxon>
        <taxon>Entamoeba</taxon>
    </lineage>
</organism>
<evidence type="ECO:0000313" key="4">
    <source>
        <dbReference type="Proteomes" id="UP000014680"/>
    </source>
</evidence>
<reference evidence="3 4" key="1">
    <citation type="submission" date="2012-10" db="EMBL/GenBank/DDBJ databases">
        <authorList>
            <person name="Zafar N."/>
            <person name="Inman J."/>
            <person name="Hall N."/>
            <person name="Lorenzi H."/>
            <person name="Caler E."/>
        </authorList>
    </citation>
    <scope>NUCLEOTIDE SEQUENCE [LARGE SCALE GENOMIC DNA]</scope>
    <source>
        <strain evidence="3 4">IP1</strain>
    </source>
</reference>
<dbReference type="Proteomes" id="UP000014680">
    <property type="component" value="Unassembled WGS sequence"/>
</dbReference>
<dbReference type="EMBL" id="KB206936">
    <property type="protein sequence ID" value="ELP86715.1"/>
    <property type="molecule type" value="Genomic_DNA"/>
</dbReference>
<gene>
    <name evidence="3" type="ORF">EIN_306410</name>
</gene>
<dbReference type="InterPro" id="IPR002110">
    <property type="entry name" value="Ankyrin_rpt"/>
</dbReference>
<feature type="region of interest" description="Disordered" evidence="2">
    <location>
        <begin position="157"/>
        <end position="183"/>
    </location>
</feature>
<dbReference type="PROSITE" id="PS50297">
    <property type="entry name" value="ANK_REP_REGION"/>
    <property type="match status" value="1"/>
</dbReference>
<dbReference type="GeneID" id="14885698"/>